<organism evidence="2 3">
    <name type="scientific">Caerostris darwini</name>
    <dbReference type="NCBI Taxonomy" id="1538125"/>
    <lineage>
        <taxon>Eukaryota</taxon>
        <taxon>Metazoa</taxon>
        <taxon>Ecdysozoa</taxon>
        <taxon>Arthropoda</taxon>
        <taxon>Chelicerata</taxon>
        <taxon>Arachnida</taxon>
        <taxon>Araneae</taxon>
        <taxon>Araneomorphae</taxon>
        <taxon>Entelegynae</taxon>
        <taxon>Araneoidea</taxon>
        <taxon>Araneidae</taxon>
        <taxon>Caerostris</taxon>
    </lineage>
</organism>
<accession>A0AAV4MI38</accession>
<name>A0AAV4MI38_9ARAC</name>
<protein>
    <submittedName>
        <fullName evidence="2">Uncharacterized protein</fullName>
    </submittedName>
</protein>
<comment type="caution">
    <text evidence="2">The sequence shown here is derived from an EMBL/GenBank/DDBJ whole genome shotgun (WGS) entry which is preliminary data.</text>
</comment>
<reference evidence="2 3" key="1">
    <citation type="submission" date="2021-06" db="EMBL/GenBank/DDBJ databases">
        <title>Caerostris darwini draft genome.</title>
        <authorList>
            <person name="Kono N."/>
            <person name="Arakawa K."/>
        </authorList>
    </citation>
    <scope>NUCLEOTIDE SEQUENCE [LARGE SCALE GENOMIC DNA]</scope>
</reference>
<evidence type="ECO:0000313" key="3">
    <source>
        <dbReference type="Proteomes" id="UP001054837"/>
    </source>
</evidence>
<evidence type="ECO:0000313" key="2">
    <source>
        <dbReference type="EMBL" id="GIX71867.1"/>
    </source>
</evidence>
<dbReference type="AlphaFoldDB" id="A0AAV4MI38"/>
<proteinExistence type="predicted"/>
<sequence>MHDSSPFSSLSFEYIQCRSFFSKISITSEVAPPIGTRFCPKRLFTLNMTSFEMKATYQRQETAKPRKIVSPNIAPPTLNTKQNRTHIAGIVKHHTN</sequence>
<gene>
    <name evidence="2" type="ORF">CDAR_438981</name>
</gene>
<keyword evidence="3" id="KW-1185">Reference proteome</keyword>
<evidence type="ECO:0000256" key="1">
    <source>
        <dbReference type="SAM" id="MobiDB-lite"/>
    </source>
</evidence>
<dbReference type="Proteomes" id="UP001054837">
    <property type="component" value="Unassembled WGS sequence"/>
</dbReference>
<dbReference type="EMBL" id="BPLQ01000489">
    <property type="protein sequence ID" value="GIX71867.1"/>
    <property type="molecule type" value="Genomic_DNA"/>
</dbReference>
<feature type="region of interest" description="Disordered" evidence="1">
    <location>
        <begin position="62"/>
        <end position="96"/>
    </location>
</feature>